<keyword evidence="2" id="KW-1185">Reference proteome</keyword>
<sequence>MSSLGRWRRVALHDVVVHDGGAPKEAETSWAAQYAAENVLGRLLKPMTHRIFELLVPNHRPCNVTTDEQNINTCP</sequence>
<proteinExistence type="predicted"/>
<reference evidence="1" key="2">
    <citation type="submission" date="2020-11" db="EMBL/GenBank/DDBJ databases">
        <authorList>
            <person name="McCartney M.A."/>
            <person name="Auch B."/>
            <person name="Kono T."/>
            <person name="Mallez S."/>
            <person name="Becker A."/>
            <person name="Gohl D.M."/>
            <person name="Silverstein K.A.T."/>
            <person name="Koren S."/>
            <person name="Bechman K.B."/>
            <person name="Herman A."/>
            <person name="Abrahante J.E."/>
            <person name="Garbe J."/>
        </authorList>
    </citation>
    <scope>NUCLEOTIDE SEQUENCE</scope>
    <source>
        <strain evidence="1">Duluth1</strain>
        <tissue evidence="1">Whole animal</tissue>
    </source>
</reference>
<reference evidence="1" key="1">
    <citation type="journal article" date="2019" name="bioRxiv">
        <title>The Genome of the Zebra Mussel, Dreissena polymorpha: A Resource for Invasive Species Research.</title>
        <authorList>
            <person name="McCartney M.A."/>
            <person name="Auch B."/>
            <person name="Kono T."/>
            <person name="Mallez S."/>
            <person name="Zhang Y."/>
            <person name="Obille A."/>
            <person name="Becker A."/>
            <person name="Abrahante J.E."/>
            <person name="Garbe J."/>
            <person name="Badalamenti J.P."/>
            <person name="Herman A."/>
            <person name="Mangelson H."/>
            <person name="Liachko I."/>
            <person name="Sullivan S."/>
            <person name="Sone E.D."/>
            <person name="Koren S."/>
            <person name="Silverstein K.A.T."/>
            <person name="Beckman K.B."/>
            <person name="Gohl D.M."/>
        </authorList>
    </citation>
    <scope>NUCLEOTIDE SEQUENCE</scope>
    <source>
        <strain evidence="1">Duluth1</strain>
        <tissue evidence="1">Whole animal</tissue>
    </source>
</reference>
<name>A0A9D4EJI7_DREPO</name>
<dbReference type="EMBL" id="JAIWYP010000009">
    <property type="protein sequence ID" value="KAH3779162.1"/>
    <property type="molecule type" value="Genomic_DNA"/>
</dbReference>
<protein>
    <submittedName>
        <fullName evidence="1">Uncharacterized protein</fullName>
    </submittedName>
</protein>
<dbReference type="Proteomes" id="UP000828390">
    <property type="component" value="Unassembled WGS sequence"/>
</dbReference>
<dbReference type="AlphaFoldDB" id="A0A9D4EJI7"/>
<accession>A0A9D4EJI7</accession>
<organism evidence="1 2">
    <name type="scientific">Dreissena polymorpha</name>
    <name type="common">Zebra mussel</name>
    <name type="synonym">Mytilus polymorpha</name>
    <dbReference type="NCBI Taxonomy" id="45954"/>
    <lineage>
        <taxon>Eukaryota</taxon>
        <taxon>Metazoa</taxon>
        <taxon>Spiralia</taxon>
        <taxon>Lophotrochozoa</taxon>
        <taxon>Mollusca</taxon>
        <taxon>Bivalvia</taxon>
        <taxon>Autobranchia</taxon>
        <taxon>Heteroconchia</taxon>
        <taxon>Euheterodonta</taxon>
        <taxon>Imparidentia</taxon>
        <taxon>Neoheterodontei</taxon>
        <taxon>Myida</taxon>
        <taxon>Dreissenoidea</taxon>
        <taxon>Dreissenidae</taxon>
        <taxon>Dreissena</taxon>
    </lineage>
</organism>
<gene>
    <name evidence="1" type="ORF">DPMN_180641</name>
</gene>
<evidence type="ECO:0000313" key="2">
    <source>
        <dbReference type="Proteomes" id="UP000828390"/>
    </source>
</evidence>
<evidence type="ECO:0000313" key="1">
    <source>
        <dbReference type="EMBL" id="KAH3779162.1"/>
    </source>
</evidence>
<comment type="caution">
    <text evidence="1">The sequence shown here is derived from an EMBL/GenBank/DDBJ whole genome shotgun (WGS) entry which is preliminary data.</text>
</comment>